<proteinExistence type="predicted"/>
<feature type="signal peptide" evidence="7">
    <location>
        <begin position="1"/>
        <end position="21"/>
    </location>
</feature>
<dbReference type="RefSeq" id="WP_238128448.1">
    <property type="nucleotide sequence ID" value="NZ_JAKNHJ010000027.1"/>
</dbReference>
<evidence type="ECO:0000256" key="3">
    <source>
        <dbReference type="ARBA" id="ARBA00022729"/>
    </source>
</evidence>
<dbReference type="GO" id="GO:0005886">
    <property type="term" value="C:plasma membrane"/>
    <property type="evidence" value="ECO:0007669"/>
    <property type="project" value="UniProtKB-SubCell"/>
</dbReference>
<comment type="subcellular location">
    <subcellularLocation>
        <location evidence="1">Cell membrane</location>
    </subcellularLocation>
</comment>
<evidence type="ECO:0000256" key="5">
    <source>
        <dbReference type="ARBA" id="ARBA00023288"/>
    </source>
</evidence>
<keyword evidence="2" id="KW-1003">Cell membrane</keyword>
<protein>
    <submittedName>
        <fullName evidence="9">BMP family ABC transporter substrate-binding protein</fullName>
    </submittedName>
</protein>
<feature type="compositionally biased region" description="Low complexity" evidence="6">
    <location>
        <begin position="279"/>
        <end position="298"/>
    </location>
</feature>
<keyword evidence="4" id="KW-0472">Membrane</keyword>
<dbReference type="PANTHER" id="PTHR34296">
    <property type="entry name" value="TRANSCRIPTIONAL ACTIVATOR PROTEIN MED"/>
    <property type="match status" value="1"/>
</dbReference>
<feature type="domain" description="ABC transporter substrate-binding protein PnrA-like" evidence="8">
    <location>
        <begin position="54"/>
        <end position="252"/>
    </location>
</feature>
<evidence type="ECO:0000256" key="7">
    <source>
        <dbReference type="SAM" id="SignalP"/>
    </source>
</evidence>
<gene>
    <name evidence="9" type="ORF">L0M99_09635</name>
</gene>
<evidence type="ECO:0000256" key="2">
    <source>
        <dbReference type="ARBA" id="ARBA00022475"/>
    </source>
</evidence>
<comment type="caution">
    <text evidence="9">The sequence shown here is derived from an EMBL/GenBank/DDBJ whole genome shotgun (WGS) entry which is preliminary data.</text>
</comment>
<keyword evidence="3 7" id="KW-0732">Signal</keyword>
<evidence type="ECO:0000256" key="4">
    <source>
        <dbReference type="ARBA" id="ARBA00023136"/>
    </source>
</evidence>
<feature type="region of interest" description="Disordered" evidence="6">
    <location>
        <begin position="260"/>
        <end position="298"/>
    </location>
</feature>
<evidence type="ECO:0000256" key="6">
    <source>
        <dbReference type="SAM" id="MobiDB-lite"/>
    </source>
</evidence>
<dbReference type="InterPro" id="IPR050957">
    <property type="entry name" value="BMP_lipoprotein"/>
</dbReference>
<dbReference type="EMBL" id="JAKNHJ010000027">
    <property type="protein sequence ID" value="MCG4618742.1"/>
    <property type="molecule type" value="Genomic_DNA"/>
</dbReference>
<evidence type="ECO:0000256" key="1">
    <source>
        <dbReference type="ARBA" id="ARBA00004236"/>
    </source>
</evidence>
<organism evidence="9 10">
    <name type="scientific">Varibaculum cambriense</name>
    <dbReference type="NCBI Taxonomy" id="184870"/>
    <lineage>
        <taxon>Bacteria</taxon>
        <taxon>Bacillati</taxon>
        <taxon>Actinomycetota</taxon>
        <taxon>Actinomycetes</taxon>
        <taxon>Actinomycetales</taxon>
        <taxon>Actinomycetaceae</taxon>
        <taxon>Varibaculum</taxon>
    </lineage>
</organism>
<name>A0AAJ1EW61_9ACTO</name>
<feature type="chain" id="PRO_5042538690" evidence="7">
    <location>
        <begin position="22"/>
        <end position="408"/>
    </location>
</feature>
<dbReference type="AlphaFoldDB" id="A0AAJ1EW61"/>
<evidence type="ECO:0000259" key="8">
    <source>
        <dbReference type="Pfam" id="PF02608"/>
    </source>
</evidence>
<dbReference type="Gene3D" id="3.40.50.2300">
    <property type="match status" value="2"/>
</dbReference>
<dbReference type="PROSITE" id="PS51257">
    <property type="entry name" value="PROKAR_LIPOPROTEIN"/>
    <property type="match status" value="1"/>
</dbReference>
<dbReference type="Pfam" id="PF02608">
    <property type="entry name" value="Bmp"/>
    <property type="match status" value="1"/>
</dbReference>
<reference evidence="9" key="1">
    <citation type="submission" date="2022-01" db="EMBL/GenBank/DDBJ databases">
        <title>Collection of gut derived symbiotic bacterial strains cultured from healthy donors.</title>
        <authorList>
            <person name="Lin H."/>
            <person name="Kohout C."/>
            <person name="Waligurski E."/>
            <person name="Pamer E.G."/>
        </authorList>
    </citation>
    <scope>NUCLEOTIDE SEQUENCE</scope>
    <source>
        <strain evidence="9">DFI.7.46</strain>
    </source>
</reference>
<evidence type="ECO:0000313" key="10">
    <source>
        <dbReference type="Proteomes" id="UP001200537"/>
    </source>
</evidence>
<accession>A0AAJ1EW61</accession>
<dbReference type="PANTHER" id="PTHR34296:SF2">
    <property type="entry name" value="ABC TRANSPORTER GUANOSINE-BINDING PROTEIN NUPN"/>
    <property type="match status" value="1"/>
</dbReference>
<dbReference type="InterPro" id="IPR003760">
    <property type="entry name" value="PnrA-like"/>
</dbReference>
<keyword evidence="5" id="KW-0449">Lipoprotein</keyword>
<feature type="compositionally biased region" description="Basic and acidic residues" evidence="6">
    <location>
        <begin position="260"/>
        <end position="270"/>
    </location>
</feature>
<sequence length="408" mass="43402">MKLWRQLGAALALSLSLSACAGTNVAPAGYINAADFRTCLLTLGKGEAGSINAKAITALEDGKKRLGVASRRTSLDSPKKIEKAIAHDISANCSLIIGVGEAFVQPLMEQAKYHRARHFALLLPPGATAQATRENLAIITYDLSQPAYVAGFIAAGTSASGKVAVVAGEKNQINSTLISSFSQGVARYNSDQEQENGQSLKVKVIPGGNRFYLGGNANKARVKSQTEAIIKQGADVIFFAEGAQNSAGLEAIIKANADKEKAEQAAEEASRQTAKPTEGESPTSTPSESYPTPTVSASTVTPQIIDSVESITAIWYLTDGHETRGNLPEGRPPVLTSIVPDLSEAMISLIEEARKDRFAANSTQIVGTYRNGWVGLTPFYEYGSTVPNEVKKNSQIIEEEFRQGTLKL</sequence>
<dbReference type="Proteomes" id="UP001200537">
    <property type="component" value="Unassembled WGS sequence"/>
</dbReference>
<evidence type="ECO:0000313" key="9">
    <source>
        <dbReference type="EMBL" id="MCG4618742.1"/>
    </source>
</evidence>